<dbReference type="SMART" id="SM00343">
    <property type="entry name" value="ZnF_C2HC"/>
    <property type="match status" value="2"/>
</dbReference>
<dbReference type="SUPFAM" id="SSF57756">
    <property type="entry name" value="Retrovirus zinc finger-like domains"/>
    <property type="match status" value="1"/>
</dbReference>
<dbReference type="PANTHER" id="PTHR34482">
    <property type="entry name" value="DNA DAMAGE-INDUCIBLE PROTEIN 1-LIKE"/>
    <property type="match status" value="1"/>
</dbReference>
<protein>
    <submittedName>
        <fullName evidence="5">Zinc finger, CCHC-type, Retrotransposon gag domain protein</fullName>
    </submittedName>
</protein>
<feature type="region of interest" description="Disordered" evidence="3">
    <location>
        <begin position="113"/>
        <end position="144"/>
    </location>
</feature>
<name>A0A2U1N624_ARTAN</name>
<dbReference type="GO" id="GO:0008270">
    <property type="term" value="F:zinc ion binding"/>
    <property type="evidence" value="ECO:0007669"/>
    <property type="project" value="UniProtKB-KW"/>
</dbReference>
<evidence type="ECO:0000313" key="6">
    <source>
        <dbReference type="Proteomes" id="UP000245207"/>
    </source>
</evidence>
<dbReference type="OrthoDB" id="1936908at2759"/>
<keyword evidence="6" id="KW-1185">Reference proteome</keyword>
<dbReference type="STRING" id="35608.A0A2U1N624"/>
<dbReference type="InterPro" id="IPR036875">
    <property type="entry name" value="Znf_CCHC_sf"/>
</dbReference>
<feature type="region of interest" description="Disordered" evidence="3">
    <location>
        <begin position="392"/>
        <end position="414"/>
    </location>
</feature>
<dbReference type="Pfam" id="PF00098">
    <property type="entry name" value="zf-CCHC"/>
    <property type="match status" value="2"/>
</dbReference>
<feature type="domain" description="CCHC-type" evidence="4">
    <location>
        <begin position="463"/>
        <end position="478"/>
    </location>
</feature>
<dbReference type="Pfam" id="PF19259">
    <property type="entry name" value="Ty3_capsid"/>
    <property type="match status" value="1"/>
</dbReference>
<dbReference type="EMBL" id="PKPP01003537">
    <property type="protein sequence ID" value="PWA68929.1"/>
    <property type="molecule type" value="Genomic_DNA"/>
</dbReference>
<dbReference type="AlphaFoldDB" id="A0A2U1N624"/>
<evidence type="ECO:0000256" key="3">
    <source>
        <dbReference type="SAM" id="MobiDB-lite"/>
    </source>
</evidence>
<evidence type="ECO:0000256" key="2">
    <source>
        <dbReference type="SAM" id="Coils"/>
    </source>
</evidence>
<feature type="coiled-coil region" evidence="2">
    <location>
        <begin position="146"/>
        <end position="204"/>
    </location>
</feature>
<dbReference type="Proteomes" id="UP000245207">
    <property type="component" value="Unassembled WGS sequence"/>
</dbReference>
<dbReference type="PANTHER" id="PTHR34482:SF49">
    <property type="entry name" value="RETROTRANSPOSON GAG DOMAIN-CONTAINING PROTEIN"/>
    <property type="match status" value="1"/>
</dbReference>
<accession>A0A2U1N624</accession>
<feature type="region of interest" description="Disordered" evidence="3">
    <location>
        <begin position="59"/>
        <end position="97"/>
    </location>
</feature>
<proteinExistence type="predicted"/>
<dbReference type="PROSITE" id="PS50158">
    <property type="entry name" value="ZF_CCHC"/>
    <property type="match status" value="2"/>
</dbReference>
<evidence type="ECO:0000259" key="4">
    <source>
        <dbReference type="PROSITE" id="PS50158"/>
    </source>
</evidence>
<dbReference type="InterPro" id="IPR045358">
    <property type="entry name" value="Ty3_capsid"/>
</dbReference>
<keyword evidence="1" id="KW-0863">Zinc-finger</keyword>
<evidence type="ECO:0000256" key="1">
    <source>
        <dbReference type="PROSITE-ProRule" id="PRU00047"/>
    </source>
</evidence>
<comment type="caution">
    <text evidence="5">The sequence shown here is derived from an EMBL/GenBank/DDBJ whole genome shotgun (WGS) entry which is preliminary data.</text>
</comment>
<sequence length="529" mass="60006">MTELGVRWCMTILEGLVQHGVWFATYWRAALSPDTCFPFGHVLRVGIEMANTRRSNLNQAGIQRDGEEASVTAPNETQNAGARPIQRPPRAPSQQNEYDEGHEILPVVDGVNANVNRNGSNRRADSIAHSRSRAGSSRSQNSAARIEALEEELKERDAMIDEMRQAMIAGGLLPNRNTMNRRREDEAESDFNRYEDSLENHTRRHNNRMGSTFETFMKCKPPTFKGSTDPQVCFQWFLKMDQTFDSGVFTEAQRVSYAIRMLEGSALQWWNSVSRTLSANARASLTWEAFSNKVKTKYCSRGAIQRIERDFLNLKKGNMNIDQYNTAFTEKLQFANKLCPDEESKVARYVEGLPYEYRTSVRSKTTLEAAMEESKFIEDDIAIKNQELGKVGEKRKSEGHTASSKMFKGNSNNKKYDNNNEETKCVECNSRHTGECTLETRRCFRCGKKGHVGQDCTSKEPICYSCKEMGHISTNCPNKKVGNTGGTNTRKDVLPRPKARAFHMTAEEEKENKETGEADETYAMYANRA</sequence>
<dbReference type="GO" id="GO:0003676">
    <property type="term" value="F:nucleic acid binding"/>
    <property type="evidence" value="ECO:0007669"/>
    <property type="project" value="InterPro"/>
</dbReference>
<feature type="domain" description="CCHC-type" evidence="4">
    <location>
        <begin position="441"/>
        <end position="458"/>
    </location>
</feature>
<dbReference type="InterPro" id="IPR001878">
    <property type="entry name" value="Znf_CCHC"/>
</dbReference>
<gene>
    <name evidence="5" type="ORF">CTI12_AA301090</name>
</gene>
<keyword evidence="1" id="KW-0862">Zinc</keyword>
<organism evidence="5 6">
    <name type="scientific">Artemisia annua</name>
    <name type="common">Sweet wormwood</name>
    <dbReference type="NCBI Taxonomy" id="35608"/>
    <lineage>
        <taxon>Eukaryota</taxon>
        <taxon>Viridiplantae</taxon>
        <taxon>Streptophyta</taxon>
        <taxon>Embryophyta</taxon>
        <taxon>Tracheophyta</taxon>
        <taxon>Spermatophyta</taxon>
        <taxon>Magnoliopsida</taxon>
        <taxon>eudicotyledons</taxon>
        <taxon>Gunneridae</taxon>
        <taxon>Pentapetalae</taxon>
        <taxon>asterids</taxon>
        <taxon>campanulids</taxon>
        <taxon>Asterales</taxon>
        <taxon>Asteraceae</taxon>
        <taxon>Asteroideae</taxon>
        <taxon>Anthemideae</taxon>
        <taxon>Artemisiinae</taxon>
        <taxon>Artemisia</taxon>
    </lineage>
</organism>
<keyword evidence="2" id="KW-0175">Coiled coil</keyword>
<reference evidence="5 6" key="1">
    <citation type="journal article" date="2018" name="Mol. Plant">
        <title>The genome of Artemisia annua provides insight into the evolution of Asteraceae family and artemisinin biosynthesis.</title>
        <authorList>
            <person name="Shen Q."/>
            <person name="Zhang L."/>
            <person name="Liao Z."/>
            <person name="Wang S."/>
            <person name="Yan T."/>
            <person name="Shi P."/>
            <person name="Liu M."/>
            <person name="Fu X."/>
            <person name="Pan Q."/>
            <person name="Wang Y."/>
            <person name="Lv Z."/>
            <person name="Lu X."/>
            <person name="Zhang F."/>
            <person name="Jiang W."/>
            <person name="Ma Y."/>
            <person name="Chen M."/>
            <person name="Hao X."/>
            <person name="Li L."/>
            <person name="Tang Y."/>
            <person name="Lv G."/>
            <person name="Zhou Y."/>
            <person name="Sun X."/>
            <person name="Brodelius P.E."/>
            <person name="Rose J.K.C."/>
            <person name="Tang K."/>
        </authorList>
    </citation>
    <scope>NUCLEOTIDE SEQUENCE [LARGE SCALE GENOMIC DNA]</scope>
    <source>
        <strain evidence="6">cv. Huhao1</strain>
        <tissue evidence="5">Leaf</tissue>
    </source>
</reference>
<keyword evidence="1" id="KW-0479">Metal-binding</keyword>
<feature type="compositionally biased region" description="Low complexity" evidence="3">
    <location>
        <begin position="129"/>
        <end position="144"/>
    </location>
</feature>
<evidence type="ECO:0000313" key="5">
    <source>
        <dbReference type="EMBL" id="PWA68929.1"/>
    </source>
</evidence>
<dbReference type="Gene3D" id="4.10.60.10">
    <property type="entry name" value="Zinc finger, CCHC-type"/>
    <property type="match status" value="1"/>
</dbReference>